<keyword evidence="2" id="KW-0732">Signal</keyword>
<feature type="chain" id="PRO_5030659975" description="Putative auto-transporter adhesin head GIN domain-containing protein" evidence="2">
    <location>
        <begin position="28"/>
        <end position="237"/>
    </location>
</feature>
<feature type="region of interest" description="Disordered" evidence="1">
    <location>
        <begin position="216"/>
        <end position="237"/>
    </location>
</feature>
<feature type="domain" description="Putative auto-transporter adhesin head GIN" evidence="3">
    <location>
        <begin position="39"/>
        <end position="220"/>
    </location>
</feature>
<proteinExistence type="predicted"/>
<dbReference type="AlphaFoldDB" id="A0A7W8YW00"/>
<evidence type="ECO:0000256" key="2">
    <source>
        <dbReference type="SAM" id="SignalP"/>
    </source>
</evidence>
<feature type="signal peptide" evidence="2">
    <location>
        <begin position="1"/>
        <end position="27"/>
    </location>
</feature>
<evidence type="ECO:0000313" key="5">
    <source>
        <dbReference type="Proteomes" id="UP000537718"/>
    </source>
</evidence>
<evidence type="ECO:0000256" key="1">
    <source>
        <dbReference type="SAM" id="MobiDB-lite"/>
    </source>
</evidence>
<gene>
    <name evidence="4" type="ORF">HDE69_003851</name>
</gene>
<dbReference type="Gene3D" id="2.160.20.120">
    <property type="match status" value="1"/>
</dbReference>
<dbReference type="InterPro" id="IPR021255">
    <property type="entry name" value="DUF2807"/>
</dbReference>
<accession>A0A7W8YW00</accession>
<name>A0A7W8YW00_9SPHI</name>
<dbReference type="EMBL" id="JACHCF010000009">
    <property type="protein sequence ID" value="MBB5622773.1"/>
    <property type="molecule type" value="Genomic_DNA"/>
</dbReference>
<reference evidence="4 5" key="1">
    <citation type="submission" date="2020-08" db="EMBL/GenBank/DDBJ databases">
        <title>Genomic Encyclopedia of Type Strains, Phase IV (KMG-V): Genome sequencing to study the core and pangenomes of soil and plant-associated prokaryotes.</title>
        <authorList>
            <person name="Whitman W."/>
        </authorList>
    </citation>
    <scope>NUCLEOTIDE SEQUENCE [LARGE SCALE GENOMIC DNA]</scope>
    <source>
        <strain evidence="4 5">MP7CTX6</strain>
    </source>
</reference>
<evidence type="ECO:0000259" key="3">
    <source>
        <dbReference type="Pfam" id="PF10988"/>
    </source>
</evidence>
<dbReference type="Proteomes" id="UP000537718">
    <property type="component" value="Unassembled WGS sequence"/>
</dbReference>
<comment type="caution">
    <text evidence="4">The sequence shown here is derived from an EMBL/GenBank/DDBJ whole genome shotgun (WGS) entry which is preliminary data.</text>
</comment>
<feature type="compositionally biased region" description="Polar residues" evidence="1">
    <location>
        <begin position="223"/>
        <end position="237"/>
    </location>
</feature>
<sequence length="237" mass="24441">MMKSNFLLKPTLLLLITASFSAFTLKAQDTKNIALSNVSGVSVHAGIDLFITQGNTESAKIVANKDFINEVVVENNGGNVKVTWKENHGSNFMKNKSAKVYITYKTLNSIAASSGSSLKTENTLKTGSLDVKISSGAGLNASIACKDLQIKASSGASSSFSGTASNLDVKASSGAGVKALDLKTDYANATASSGGDIEINVAKALETTSSSGGSINYKGGASLKNNSSRSGNVNRIN</sequence>
<organism evidence="4 5">
    <name type="scientific">Pedobacter cryoconitis</name>
    <dbReference type="NCBI Taxonomy" id="188932"/>
    <lineage>
        <taxon>Bacteria</taxon>
        <taxon>Pseudomonadati</taxon>
        <taxon>Bacteroidota</taxon>
        <taxon>Sphingobacteriia</taxon>
        <taxon>Sphingobacteriales</taxon>
        <taxon>Sphingobacteriaceae</taxon>
        <taxon>Pedobacter</taxon>
    </lineage>
</organism>
<protein>
    <recommendedName>
        <fullName evidence="3">Putative auto-transporter adhesin head GIN domain-containing protein</fullName>
    </recommendedName>
</protein>
<dbReference type="Pfam" id="PF10988">
    <property type="entry name" value="DUF2807"/>
    <property type="match status" value="1"/>
</dbReference>
<evidence type="ECO:0000313" key="4">
    <source>
        <dbReference type="EMBL" id="MBB5622773.1"/>
    </source>
</evidence>
<dbReference type="RefSeq" id="WP_183868782.1">
    <property type="nucleotide sequence ID" value="NZ_JACHCF010000009.1"/>
</dbReference>